<dbReference type="InterPro" id="IPR007497">
    <property type="entry name" value="SIMPL/DUF541"/>
</dbReference>
<dbReference type="AlphaFoldDB" id="A0A9P8HUK6"/>
<protein>
    <submittedName>
        <fullName evidence="2">Uncharacterized protein</fullName>
    </submittedName>
</protein>
<dbReference type="OrthoDB" id="3335918at2759"/>
<feature type="compositionally biased region" description="Polar residues" evidence="1">
    <location>
        <begin position="68"/>
        <end position="79"/>
    </location>
</feature>
<organism evidence="2 3">
    <name type="scientific">Glutinoglossum americanum</name>
    <dbReference type="NCBI Taxonomy" id="1670608"/>
    <lineage>
        <taxon>Eukaryota</taxon>
        <taxon>Fungi</taxon>
        <taxon>Dikarya</taxon>
        <taxon>Ascomycota</taxon>
        <taxon>Pezizomycotina</taxon>
        <taxon>Geoglossomycetes</taxon>
        <taxon>Geoglossales</taxon>
        <taxon>Geoglossaceae</taxon>
        <taxon>Glutinoglossum</taxon>
    </lineage>
</organism>
<sequence>MSGNQAQKKIAPSVSPKEQGKWRPWSSTLSAYQQSRVPLNVGSRQSRSHQRVLLRKLYPPKSHRHPTSYKSYSRGSPKTGSGAPAPNAPVTIFSMTSLRTRSWIPRDKEGNILPCLYHASSHFEATFRDFEKLAETASALFIMPHVQVTSTAWSLTDETKEKLGSESRKEAMLDAIQKAQDFAEVLGREIVAVEARDQASSMMGRTKQTSRRATNIAVARTHVDGLALEPEDVEVNQSVSAIFTSVE</sequence>
<dbReference type="Gene3D" id="3.30.110.170">
    <property type="entry name" value="Protein of unknown function (DUF541), domain 1"/>
    <property type="match status" value="1"/>
</dbReference>
<name>A0A9P8HUK6_9PEZI</name>
<dbReference type="EMBL" id="JAGHQL010000271">
    <property type="protein sequence ID" value="KAH0534114.1"/>
    <property type="molecule type" value="Genomic_DNA"/>
</dbReference>
<evidence type="ECO:0000313" key="3">
    <source>
        <dbReference type="Proteomes" id="UP000698800"/>
    </source>
</evidence>
<feature type="compositionally biased region" description="Polar residues" evidence="1">
    <location>
        <begin position="25"/>
        <end position="45"/>
    </location>
</feature>
<accession>A0A9P8HUK6</accession>
<dbReference type="Proteomes" id="UP000698800">
    <property type="component" value="Unassembled WGS sequence"/>
</dbReference>
<keyword evidence="3" id="KW-1185">Reference proteome</keyword>
<proteinExistence type="predicted"/>
<evidence type="ECO:0000256" key="1">
    <source>
        <dbReference type="SAM" id="MobiDB-lite"/>
    </source>
</evidence>
<comment type="caution">
    <text evidence="2">The sequence shown here is derived from an EMBL/GenBank/DDBJ whole genome shotgun (WGS) entry which is preliminary data.</text>
</comment>
<reference evidence="2" key="1">
    <citation type="submission" date="2021-03" db="EMBL/GenBank/DDBJ databases">
        <title>Comparative genomics and phylogenomic investigation of the class Geoglossomycetes provide insights into ecological specialization and systematics.</title>
        <authorList>
            <person name="Melie T."/>
            <person name="Pirro S."/>
            <person name="Miller A.N."/>
            <person name="Quandt A."/>
        </authorList>
    </citation>
    <scope>NUCLEOTIDE SEQUENCE</scope>
    <source>
        <strain evidence="2">GBOQ0MN5Z8</strain>
    </source>
</reference>
<gene>
    <name evidence="2" type="ORF">FGG08_007288</name>
</gene>
<evidence type="ECO:0000313" key="2">
    <source>
        <dbReference type="EMBL" id="KAH0534114.1"/>
    </source>
</evidence>
<dbReference type="Pfam" id="PF04402">
    <property type="entry name" value="SIMPL"/>
    <property type="match status" value="1"/>
</dbReference>
<feature type="region of interest" description="Disordered" evidence="1">
    <location>
        <begin position="1"/>
        <end position="88"/>
    </location>
</feature>